<proteinExistence type="predicted"/>
<name>A0A0A9EE03_ARUDO</name>
<protein>
    <submittedName>
        <fullName evidence="1">Uncharacterized protein</fullName>
    </submittedName>
</protein>
<accession>A0A0A9EE03</accession>
<sequence>MLPVAVLEPTPVTTALALPATTTVPEKIMFVLSW</sequence>
<organism evidence="1">
    <name type="scientific">Arundo donax</name>
    <name type="common">Giant reed</name>
    <name type="synonym">Donax arundinaceus</name>
    <dbReference type="NCBI Taxonomy" id="35708"/>
    <lineage>
        <taxon>Eukaryota</taxon>
        <taxon>Viridiplantae</taxon>
        <taxon>Streptophyta</taxon>
        <taxon>Embryophyta</taxon>
        <taxon>Tracheophyta</taxon>
        <taxon>Spermatophyta</taxon>
        <taxon>Magnoliopsida</taxon>
        <taxon>Liliopsida</taxon>
        <taxon>Poales</taxon>
        <taxon>Poaceae</taxon>
        <taxon>PACMAD clade</taxon>
        <taxon>Arundinoideae</taxon>
        <taxon>Arundineae</taxon>
        <taxon>Arundo</taxon>
    </lineage>
</organism>
<reference evidence="1" key="1">
    <citation type="submission" date="2014-09" db="EMBL/GenBank/DDBJ databases">
        <authorList>
            <person name="Magalhaes I.L.F."/>
            <person name="Oliveira U."/>
            <person name="Santos F.R."/>
            <person name="Vidigal T.H.D.A."/>
            <person name="Brescovit A.D."/>
            <person name="Santos A.J."/>
        </authorList>
    </citation>
    <scope>NUCLEOTIDE SEQUENCE</scope>
    <source>
        <tissue evidence="1">Shoot tissue taken approximately 20 cm above the soil surface</tissue>
    </source>
</reference>
<dbReference type="AlphaFoldDB" id="A0A0A9EE03"/>
<evidence type="ECO:0000313" key="1">
    <source>
        <dbReference type="EMBL" id="JAD97233.1"/>
    </source>
</evidence>
<dbReference type="EMBL" id="GBRH01200662">
    <property type="protein sequence ID" value="JAD97233.1"/>
    <property type="molecule type" value="Transcribed_RNA"/>
</dbReference>
<reference evidence="1" key="2">
    <citation type="journal article" date="2015" name="Data Brief">
        <title>Shoot transcriptome of the giant reed, Arundo donax.</title>
        <authorList>
            <person name="Barrero R.A."/>
            <person name="Guerrero F.D."/>
            <person name="Moolhuijzen P."/>
            <person name="Goolsby J.A."/>
            <person name="Tidwell J."/>
            <person name="Bellgard S.E."/>
            <person name="Bellgard M.I."/>
        </authorList>
    </citation>
    <scope>NUCLEOTIDE SEQUENCE</scope>
    <source>
        <tissue evidence="1">Shoot tissue taken approximately 20 cm above the soil surface</tissue>
    </source>
</reference>